<evidence type="ECO:0000313" key="5">
    <source>
        <dbReference type="Proteomes" id="UP000032360"/>
    </source>
</evidence>
<name>A0A0D8HMK1_9ACTN</name>
<dbReference type="SUPFAM" id="SSF51735">
    <property type="entry name" value="NAD(P)-binding Rossmann-fold domains"/>
    <property type="match status" value="1"/>
</dbReference>
<dbReference type="PANTHER" id="PTHR44196:SF1">
    <property type="entry name" value="DEHYDROGENASE_REDUCTASE SDR FAMILY MEMBER 7B"/>
    <property type="match status" value="1"/>
</dbReference>
<evidence type="ECO:0000313" key="4">
    <source>
        <dbReference type="EMBL" id="KJF18321.1"/>
    </source>
</evidence>
<evidence type="ECO:0000256" key="1">
    <source>
        <dbReference type="ARBA" id="ARBA00006484"/>
    </source>
</evidence>
<dbReference type="AlphaFoldDB" id="A0A0D8HMK1"/>
<gene>
    <name evidence="4" type="primary">actIII</name>
    <name evidence="4" type="ORF">AXFE_07090</name>
</gene>
<dbReference type="InterPro" id="IPR020904">
    <property type="entry name" value="Sc_DH/Rdtase_CS"/>
</dbReference>
<protein>
    <submittedName>
        <fullName evidence="4">Putative ketoacyl reductase</fullName>
        <ecNumber evidence="4">1.3.1.-</ecNumber>
    </submittedName>
</protein>
<dbReference type="PANTHER" id="PTHR44196">
    <property type="entry name" value="DEHYDROGENASE/REDUCTASE SDR FAMILY MEMBER 7B"/>
    <property type="match status" value="1"/>
</dbReference>
<dbReference type="GO" id="GO:0016491">
    <property type="term" value="F:oxidoreductase activity"/>
    <property type="evidence" value="ECO:0007669"/>
    <property type="project" value="UniProtKB-KW"/>
</dbReference>
<dbReference type="OrthoDB" id="210852at2"/>
<sequence>MEIENKVVLVTGAGSGIGRAIALACGMENPSAVICVDKNTANVEKTVSQLRETKTTAYAETIDLTDLSAIADLGEKVLKRHGVVDILFSNAGVSFAGDLETSEEDWETSWNVNLMAQVRTAKALLPAMISNGGGYIVNTASAAGLLTNLGALSYAVTKHASVALSEWIAINHRPDNIRVSVLCPMGVRTNMLFPDDDRTASSKAESLAQRAVLDAGDILDPSQVAEVVIAAVKAEEFLILPHKDVLGFYSFRANNTQKWITSMAKYQEQISK</sequence>
<dbReference type="Pfam" id="PF00106">
    <property type="entry name" value="adh_short"/>
    <property type="match status" value="1"/>
</dbReference>
<dbReference type="PROSITE" id="PS00061">
    <property type="entry name" value="ADH_SHORT"/>
    <property type="match status" value="1"/>
</dbReference>
<dbReference type="GO" id="GO:0016020">
    <property type="term" value="C:membrane"/>
    <property type="evidence" value="ECO:0007669"/>
    <property type="project" value="TreeGrafter"/>
</dbReference>
<dbReference type="Gene3D" id="3.40.50.720">
    <property type="entry name" value="NAD(P)-binding Rossmann-like Domain"/>
    <property type="match status" value="1"/>
</dbReference>
<dbReference type="STRING" id="1280514.AXFE_07090"/>
<dbReference type="PRINTS" id="PR00080">
    <property type="entry name" value="SDRFAMILY"/>
</dbReference>
<keyword evidence="5" id="KW-1185">Reference proteome</keyword>
<dbReference type="CDD" id="cd05233">
    <property type="entry name" value="SDR_c"/>
    <property type="match status" value="1"/>
</dbReference>
<comment type="similarity">
    <text evidence="1 3">Belongs to the short-chain dehydrogenases/reductases (SDR) family.</text>
</comment>
<accession>A0A0D8HMK1</accession>
<organism evidence="4 5">
    <name type="scientific">Acidithrix ferrooxidans</name>
    <dbReference type="NCBI Taxonomy" id="1280514"/>
    <lineage>
        <taxon>Bacteria</taxon>
        <taxon>Bacillati</taxon>
        <taxon>Actinomycetota</taxon>
        <taxon>Acidimicrobiia</taxon>
        <taxon>Acidimicrobiales</taxon>
        <taxon>Acidimicrobiaceae</taxon>
        <taxon>Acidithrix</taxon>
    </lineage>
</organism>
<dbReference type="InterPro" id="IPR002347">
    <property type="entry name" value="SDR_fam"/>
</dbReference>
<reference evidence="4 5" key="1">
    <citation type="submission" date="2015-01" db="EMBL/GenBank/DDBJ databases">
        <title>Draft genome of the acidophilic iron oxidizer Acidithrix ferrooxidans strain Py-F3.</title>
        <authorList>
            <person name="Poehlein A."/>
            <person name="Eisen S."/>
            <person name="Schloemann M."/>
            <person name="Johnson B.D."/>
            <person name="Daniel R."/>
            <person name="Muehling M."/>
        </authorList>
    </citation>
    <scope>NUCLEOTIDE SEQUENCE [LARGE SCALE GENOMIC DNA]</scope>
    <source>
        <strain evidence="4 5">Py-F3</strain>
    </source>
</reference>
<keyword evidence="2 4" id="KW-0560">Oxidoreductase</keyword>
<dbReference type="InterPro" id="IPR036291">
    <property type="entry name" value="NAD(P)-bd_dom_sf"/>
</dbReference>
<dbReference type="EMBL" id="JXYS01000018">
    <property type="protein sequence ID" value="KJF18321.1"/>
    <property type="molecule type" value="Genomic_DNA"/>
</dbReference>
<dbReference type="EC" id="1.3.1.-" evidence="4"/>
<dbReference type="RefSeq" id="WP_052604480.1">
    <property type="nucleotide sequence ID" value="NZ_JXYS01000018.1"/>
</dbReference>
<evidence type="ECO:0000256" key="3">
    <source>
        <dbReference type="RuleBase" id="RU000363"/>
    </source>
</evidence>
<dbReference type="Proteomes" id="UP000032360">
    <property type="component" value="Unassembled WGS sequence"/>
</dbReference>
<dbReference type="PRINTS" id="PR00081">
    <property type="entry name" value="GDHRDH"/>
</dbReference>
<evidence type="ECO:0000256" key="2">
    <source>
        <dbReference type="ARBA" id="ARBA00023002"/>
    </source>
</evidence>
<comment type="caution">
    <text evidence="4">The sequence shown here is derived from an EMBL/GenBank/DDBJ whole genome shotgun (WGS) entry which is preliminary data.</text>
</comment>
<proteinExistence type="inferred from homology"/>